<dbReference type="SUPFAM" id="SSF46548">
    <property type="entry name" value="alpha-helical ferredoxin"/>
    <property type="match status" value="1"/>
</dbReference>
<dbReference type="Gene3D" id="1.10.1060.10">
    <property type="entry name" value="Alpha-helical ferredoxin"/>
    <property type="match status" value="1"/>
</dbReference>
<feature type="domain" description="4Fe-4S ferredoxin-type" evidence="11">
    <location>
        <begin position="151"/>
        <end position="181"/>
    </location>
</feature>
<evidence type="ECO:0000256" key="5">
    <source>
        <dbReference type="ARBA" id="ARBA00022714"/>
    </source>
</evidence>
<dbReference type="RefSeq" id="WP_298990464.1">
    <property type="nucleotide sequence ID" value="NZ_CP194417.1"/>
</dbReference>
<evidence type="ECO:0000256" key="10">
    <source>
        <dbReference type="ARBA" id="ARBA00034078"/>
    </source>
</evidence>
<dbReference type="InterPro" id="IPR012675">
    <property type="entry name" value="Beta-grasp_dom_sf"/>
</dbReference>
<evidence type="ECO:0000256" key="8">
    <source>
        <dbReference type="ARBA" id="ARBA00023004"/>
    </source>
</evidence>
<keyword evidence="8" id="KW-0408">Iron</keyword>
<reference evidence="13" key="1">
    <citation type="journal article" date="2019" name="Int. J. Syst. Evol. Microbiol.">
        <title>The Global Catalogue of Microorganisms (GCM) 10K type strain sequencing project: providing services to taxonomists for standard genome sequencing and annotation.</title>
        <authorList>
            <consortium name="The Broad Institute Genomics Platform"/>
            <consortium name="The Broad Institute Genome Sequencing Center for Infectious Disease"/>
            <person name="Wu L."/>
            <person name="Ma J."/>
        </authorList>
    </citation>
    <scope>NUCLEOTIDE SEQUENCE [LARGE SCALE GENOMIC DNA]</scope>
    <source>
        <strain evidence="13">CECT 8655</strain>
    </source>
</reference>
<keyword evidence="5" id="KW-0001">2Fe-2S</keyword>
<evidence type="ECO:0000256" key="6">
    <source>
        <dbReference type="ARBA" id="ARBA00022723"/>
    </source>
</evidence>
<evidence type="ECO:0000313" key="13">
    <source>
        <dbReference type="Proteomes" id="UP001595826"/>
    </source>
</evidence>
<dbReference type="InterPro" id="IPR006058">
    <property type="entry name" value="2Fe2S_fd_BS"/>
</dbReference>
<evidence type="ECO:0000256" key="7">
    <source>
        <dbReference type="ARBA" id="ARBA00023002"/>
    </source>
</evidence>
<keyword evidence="9" id="KW-0411">Iron-sulfur</keyword>
<comment type="caution">
    <text evidence="12">The sequence shown here is derived from an EMBL/GenBank/DDBJ whole genome shotgun (WGS) entry which is preliminary data.</text>
</comment>
<protein>
    <submittedName>
        <fullName evidence="12">Succinate dehydrogenase/fumarate reductase iron-sulfur subunit</fullName>
    </submittedName>
</protein>
<organism evidence="12 13">
    <name type="scientific">Polaribacter marinivivus</name>
    <dbReference type="NCBI Taxonomy" id="1524260"/>
    <lineage>
        <taxon>Bacteria</taxon>
        <taxon>Pseudomonadati</taxon>
        <taxon>Bacteroidota</taxon>
        <taxon>Flavobacteriia</taxon>
        <taxon>Flavobacteriales</taxon>
        <taxon>Flavobacteriaceae</taxon>
    </lineage>
</organism>
<dbReference type="NCBIfam" id="TIGR00384">
    <property type="entry name" value="dhsB"/>
    <property type="match status" value="1"/>
</dbReference>
<comment type="cofactor">
    <cofactor evidence="10">
        <name>[2Fe-2S] cluster</name>
        <dbReference type="ChEBI" id="CHEBI:190135"/>
    </cofactor>
</comment>
<dbReference type="InterPro" id="IPR050573">
    <property type="entry name" value="SDH/FRD_Iron-Sulfur"/>
</dbReference>
<dbReference type="InterPro" id="IPR025192">
    <property type="entry name" value="Succ_DH/fum_Rdtase_N"/>
</dbReference>
<dbReference type="Pfam" id="PF13183">
    <property type="entry name" value="Fer4_8"/>
    <property type="match status" value="1"/>
</dbReference>
<name>A0ABV8R7A7_9FLAO</name>
<dbReference type="Pfam" id="PF13085">
    <property type="entry name" value="Fer2_3"/>
    <property type="match status" value="1"/>
</dbReference>
<dbReference type="Gene3D" id="3.10.20.30">
    <property type="match status" value="1"/>
</dbReference>
<sequence length="246" mass="26575">MNLTLKIWRQKDSSSKGQMVDYKVTDISEHMSFLEMIDVLNEGLVSKGEEPVAFDHDCREGICGMCSMYINGEAHGPDRGVTTCQLHMRMFNDGDTITIEPFRAAAFPVIKDLVVDRSAFDRIQHAGGYISVNTSGNTQDANATPISKHAADTAMDAATCIGCGACVATCKNSSAMLFVGAKVSQYALLPQGQVEAADRVKNMVAQMDLEGFGNCTNTGACEVECPKGISLDNIARMNRELMKASI</sequence>
<keyword evidence="7" id="KW-0560">Oxidoreductase</keyword>
<comment type="similarity">
    <text evidence="3">Belongs to the succinate dehydrogenase/fumarate reductase iron-sulfur protein family.</text>
</comment>
<dbReference type="PANTHER" id="PTHR11921:SF41">
    <property type="entry name" value="SUCCINATE DEHYDROGENASE"/>
    <property type="match status" value="1"/>
</dbReference>
<evidence type="ECO:0000259" key="11">
    <source>
        <dbReference type="PROSITE" id="PS51379"/>
    </source>
</evidence>
<dbReference type="SUPFAM" id="SSF54292">
    <property type="entry name" value="2Fe-2S ferredoxin-like"/>
    <property type="match status" value="1"/>
</dbReference>
<evidence type="ECO:0000256" key="4">
    <source>
        <dbReference type="ARBA" id="ARBA00022485"/>
    </source>
</evidence>
<keyword evidence="4" id="KW-0004">4Fe-4S</keyword>
<evidence type="ECO:0000313" key="12">
    <source>
        <dbReference type="EMBL" id="MFC4267872.1"/>
    </source>
</evidence>
<keyword evidence="6" id="KW-0479">Metal-binding</keyword>
<dbReference type="InterPro" id="IPR004489">
    <property type="entry name" value="Succ_DH/fum_Rdtase_Fe-S"/>
</dbReference>
<dbReference type="InterPro" id="IPR009051">
    <property type="entry name" value="Helical_ferredxn"/>
</dbReference>
<evidence type="ECO:0000256" key="2">
    <source>
        <dbReference type="ARBA" id="ARBA00001966"/>
    </source>
</evidence>
<dbReference type="PANTHER" id="PTHR11921">
    <property type="entry name" value="SUCCINATE DEHYDROGENASE IRON-SULFUR PROTEIN"/>
    <property type="match status" value="1"/>
</dbReference>
<evidence type="ECO:0000256" key="9">
    <source>
        <dbReference type="ARBA" id="ARBA00023014"/>
    </source>
</evidence>
<proteinExistence type="inferred from homology"/>
<comment type="cofactor">
    <cofactor evidence="2">
        <name>[4Fe-4S] cluster</name>
        <dbReference type="ChEBI" id="CHEBI:49883"/>
    </cofactor>
</comment>
<keyword evidence="13" id="KW-1185">Reference proteome</keyword>
<accession>A0ABV8R7A7</accession>
<dbReference type="NCBIfam" id="NF005746">
    <property type="entry name" value="PRK07570.1"/>
    <property type="match status" value="1"/>
</dbReference>
<evidence type="ECO:0000256" key="1">
    <source>
        <dbReference type="ARBA" id="ARBA00001927"/>
    </source>
</evidence>
<dbReference type="InterPro" id="IPR036010">
    <property type="entry name" value="2Fe-2S_ferredoxin-like_sf"/>
</dbReference>
<comment type="cofactor">
    <cofactor evidence="1">
        <name>[3Fe-4S] cluster</name>
        <dbReference type="ChEBI" id="CHEBI:21137"/>
    </cofactor>
</comment>
<evidence type="ECO:0000256" key="3">
    <source>
        <dbReference type="ARBA" id="ARBA00009433"/>
    </source>
</evidence>
<dbReference type="InterPro" id="IPR017896">
    <property type="entry name" value="4Fe4S_Fe-S-bd"/>
</dbReference>
<dbReference type="PROSITE" id="PS00197">
    <property type="entry name" value="2FE2S_FER_1"/>
    <property type="match status" value="1"/>
</dbReference>
<dbReference type="EMBL" id="JBHSCY010000001">
    <property type="protein sequence ID" value="MFC4267872.1"/>
    <property type="molecule type" value="Genomic_DNA"/>
</dbReference>
<dbReference type="PROSITE" id="PS51379">
    <property type="entry name" value="4FE4S_FER_2"/>
    <property type="match status" value="1"/>
</dbReference>
<dbReference type="Proteomes" id="UP001595826">
    <property type="component" value="Unassembled WGS sequence"/>
</dbReference>
<gene>
    <name evidence="12" type="ORF">ACFOWD_03045</name>
</gene>